<feature type="coiled-coil region" evidence="2">
    <location>
        <begin position="291"/>
        <end position="346"/>
    </location>
</feature>
<reference evidence="3 4" key="1">
    <citation type="submission" date="2019-12" db="EMBL/GenBank/DDBJ databases">
        <title>Draft Genome Sequences of L. lactis strains MS22333, MS22334, MS22336, and MS22337, Isolated from Spontaneous Fermented Camel Milk in Ethiopia.</title>
        <authorList>
            <person name="Bragason E."/>
            <person name="Hansen E.B."/>
            <person name="Guya M.E."/>
            <person name="Berhe T."/>
        </authorList>
    </citation>
    <scope>NUCLEOTIDE SEQUENCE [LARGE SCALE GENOMIC DNA]</scope>
    <source>
        <strain evidence="3 4">MS22336</strain>
    </source>
</reference>
<gene>
    <name evidence="3" type="ORF">GTP08_05975</name>
</gene>
<keyword evidence="2" id="KW-0175">Coiled coil</keyword>
<dbReference type="Gene3D" id="3.30.930.30">
    <property type="match status" value="1"/>
</dbReference>
<evidence type="ECO:0000313" key="4">
    <source>
        <dbReference type="Proteomes" id="UP000477402"/>
    </source>
</evidence>
<evidence type="ECO:0000256" key="2">
    <source>
        <dbReference type="SAM" id="Coils"/>
    </source>
</evidence>
<evidence type="ECO:0000256" key="1">
    <source>
        <dbReference type="ARBA" id="ARBA00010657"/>
    </source>
</evidence>
<dbReference type="NCBIfam" id="NF041497">
    <property type="entry name" value="MobV"/>
    <property type="match status" value="1"/>
</dbReference>
<sequence>MSMIVARMQKMKAGNLSGIQRHNQREFLNHSNKDIDPTRTEKNYDLANDEPVDYKEHVEEIIDSQREGTRAIRKDAVLVDEWIITSNQEFFKDLSESETRRFFEESVAYFSDNFGSQNVAYANVHLDETTPHMHMGIVPMKDGKLTSKTVFNRETLKRIQEEFPKHLQEKGFNIERGEENSQRKNLSIETYKEVVNSAKQEAQKEVENLKEKKAEAKKEIEKVNAKNSKLKNISQKIADVFDLQKKLKEFEQKAKPTLTGNGLKVSLKDFNDLKKLVLAVAKKNIKITKDKDDLKESFNELSRDNIKLENNLERLISDKAELRKENEMLFEKMEQLKDDLAVYQDVLEHDFGVTEISEKEYNARLVLSKLDRGMQPHKKPIAEDWLKDLEKGKDTKIKRSRLEEGMKQVKAKLDKFIKLAKAKFMGLEL</sequence>
<dbReference type="CDD" id="cd17242">
    <property type="entry name" value="MobM_relaxase"/>
    <property type="match status" value="1"/>
</dbReference>
<protein>
    <submittedName>
        <fullName evidence="3">Plasmid recombination protein</fullName>
    </submittedName>
</protein>
<dbReference type="Pfam" id="PF01076">
    <property type="entry name" value="Mob_Pre"/>
    <property type="match status" value="1"/>
</dbReference>
<dbReference type="RefSeq" id="WP_163656480.1">
    <property type="nucleotide sequence ID" value="NZ_WWDH01000001.1"/>
</dbReference>
<feature type="coiled-coil region" evidence="2">
    <location>
        <begin position="188"/>
        <end position="253"/>
    </location>
</feature>
<dbReference type="GO" id="GO:0006310">
    <property type="term" value="P:DNA recombination"/>
    <property type="evidence" value="ECO:0007669"/>
    <property type="project" value="InterPro"/>
</dbReference>
<accession>A0A6M0M7S4</accession>
<proteinExistence type="inferred from homology"/>
<name>A0A6M0M7S4_9LACT</name>
<dbReference type="EMBL" id="WWDJ01000032">
    <property type="protein sequence ID" value="NEX55248.1"/>
    <property type="molecule type" value="Genomic_DNA"/>
</dbReference>
<dbReference type="AlphaFoldDB" id="A0A6M0M7S4"/>
<dbReference type="GO" id="GO:0003677">
    <property type="term" value="F:DNA binding"/>
    <property type="evidence" value="ECO:0007669"/>
    <property type="project" value="InterPro"/>
</dbReference>
<dbReference type="InterPro" id="IPR001668">
    <property type="entry name" value="Mob_Pre"/>
</dbReference>
<evidence type="ECO:0000313" key="3">
    <source>
        <dbReference type="EMBL" id="NEX55248.1"/>
    </source>
</evidence>
<comment type="similarity">
    <text evidence="1">Belongs to the plasmid mobilization pre family.</text>
</comment>
<organism evidence="3 4">
    <name type="scientific">Lactococcus lactis</name>
    <dbReference type="NCBI Taxonomy" id="1358"/>
    <lineage>
        <taxon>Bacteria</taxon>
        <taxon>Bacillati</taxon>
        <taxon>Bacillota</taxon>
        <taxon>Bacilli</taxon>
        <taxon>Lactobacillales</taxon>
        <taxon>Streptococcaceae</taxon>
        <taxon>Lactococcus</taxon>
    </lineage>
</organism>
<comment type="caution">
    <text evidence="3">The sequence shown here is derived from an EMBL/GenBank/DDBJ whole genome shotgun (WGS) entry which is preliminary data.</text>
</comment>
<dbReference type="Proteomes" id="UP000477402">
    <property type="component" value="Unassembled WGS sequence"/>
</dbReference>